<dbReference type="Gene3D" id="3.30.40.10">
    <property type="entry name" value="Zinc/RING finger domain, C3HC4 (zinc finger)"/>
    <property type="match status" value="1"/>
</dbReference>
<feature type="compositionally biased region" description="Basic and acidic residues" evidence="5">
    <location>
        <begin position="15"/>
        <end position="28"/>
    </location>
</feature>
<evidence type="ECO:0000313" key="8">
    <source>
        <dbReference type="EMBL" id="CEG01023.1"/>
    </source>
</evidence>
<feature type="domain" description="Myb-like" evidence="7">
    <location>
        <begin position="621"/>
        <end position="675"/>
    </location>
</feature>
<dbReference type="InterPro" id="IPR011011">
    <property type="entry name" value="Znf_FYVE_PHD"/>
</dbReference>
<dbReference type="SMART" id="SM00717">
    <property type="entry name" value="SANT"/>
    <property type="match status" value="1"/>
</dbReference>
<feature type="compositionally biased region" description="Basic residues" evidence="5">
    <location>
        <begin position="185"/>
        <end position="195"/>
    </location>
</feature>
<dbReference type="PANTHER" id="PTHR12618:SF20">
    <property type="entry name" value="PHD AND RING FINGER DOMAIN-CONTAINING PROTEIN 1"/>
    <property type="match status" value="1"/>
</dbReference>
<dbReference type="RefSeq" id="XP_022840749.1">
    <property type="nucleotide sequence ID" value="XM_022985059.1"/>
</dbReference>
<protein>
    <submittedName>
        <fullName evidence="8">Zinc finger, PHD-finger</fullName>
    </submittedName>
</protein>
<feature type="compositionally biased region" description="Acidic residues" evidence="5">
    <location>
        <begin position="299"/>
        <end position="311"/>
    </location>
</feature>
<dbReference type="InterPro" id="IPR047157">
    <property type="entry name" value="PHRF1/Atg35"/>
</dbReference>
<evidence type="ECO:0000259" key="6">
    <source>
        <dbReference type="PROSITE" id="PS50016"/>
    </source>
</evidence>
<dbReference type="OrthoDB" id="498914at2759"/>
<keyword evidence="1" id="KW-0479">Metal-binding</keyword>
<dbReference type="InterPro" id="IPR019786">
    <property type="entry name" value="Zinc_finger_PHD-type_CS"/>
</dbReference>
<feature type="compositionally biased region" description="Basic and acidic residues" evidence="5">
    <location>
        <begin position="549"/>
        <end position="565"/>
    </location>
</feature>
<keyword evidence="2 4" id="KW-0863">Zinc-finger</keyword>
<feature type="compositionally biased region" description="Basic and acidic residues" evidence="5">
    <location>
        <begin position="94"/>
        <end position="106"/>
    </location>
</feature>
<feature type="region of interest" description="Disordered" evidence="5">
    <location>
        <begin position="540"/>
        <end position="589"/>
    </location>
</feature>
<dbReference type="CDD" id="cd00167">
    <property type="entry name" value="SANT"/>
    <property type="match status" value="1"/>
</dbReference>
<dbReference type="InterPro" id="IPR001965">
    <property type="entry name" value="Znf_PHD"/>
</dbReference>
<dbReference type="AlphaFoldDB" id="A0A090M7L2"/>
<name>A0A090M7L2_OSTTA</name>
<feature type="region of interest" description="Disordered" evidence="5">
    <location>
        <begin position="686"/>
        <end position="705"/>
    </location>
</feature>
<feature type="region of interest" description="Disordered" evidence="5">
    <location>
        <begin position="609"/>
        <end position="629"/>
    </location>
</feature>
<reference evidence="9" key="1">
    <citation type="journal article" date="2006" name="Proc. Natl. Acad. Sci. U.S.A.">
        <title>Genome analysis of the smallest free-living eukaryote Ostreococcus tauri unveils many unique features.</title>
        <authorList>
            <person name="Derelle E."/>
            <person name="Ferraz C."/>
            <person name="Rombauts S."/>
            <person name="Rouze P."/>
            <person name="Worden A.Z."/>
            <person name="Robbens S."/>
            <person name="Partensky F."/>
            <person name="Degroeve S."/>
            <person name="Echeynie S."/>
            <person name="Cooke R."/>
            <person name="Saeys Y."/>
            <person name="Wuyts J."/>
            <person name="Jabbari K."/>
            <person name="Bowler C."/>
            <person name="Panaud O."/>
            <person name="Piegu B."/>
            <person name="Ball S.G."/>
            <person name="Ral J.-P."/>
            <person name="Bouget F.-Y."/>
            <person name="Piganeau G."/>
            <person name="De Baets B."/>
            <person name="Picard A."/>
            <person name="Delseny M."/>
            <person name="Demaille J."/>
            <person name="Van de Peer Y."/>
            <person name="Moreau H."/>
        </authorList>
    </citation>
    <scope>NUCLEOTIDE SEQUENCE [LARGE SCALE GENOMIC DNA]</scope>
    <source>
        <strain evidence="9">OTTH 0595 / CCAP 157/2 / RCC745</strain>
    </source>
</reference>
<dbReference type="Gene3D" id="1.10.10.60">
    <property type="entry name" value="Homeodomain-like"/>
    <property type="match status" value="1"/>
</dbReference>
<dbReference type="GeneID" id="9835618"/>
<keyword evidence="9" id="KW-1185">Reference proteome</keyword>
<feature type="compositionally biased region" description="Basic and acidic residues" evidence="5">
    <location>
        <begin position="267"/>
        <end position="276"/>
    </location>
</feature>
<dbReference type="SUPFAM" id="SSF46689">
    <property type="entry name" value="Homeodomain-like"/>
    <property type="match status" value="1"/>
</dbReference>
<evidence type="ECO:0000256" key="5">
    <source>
        <dbReference type="SAM" id="MobiDB-lite"/>
    </source>
</evidence>
<evidence type="ECO:0000313" key="9">
    <source>
        <dbReference type="Proteomes" id="UP000009170"/>
    </source>
</evidence>
<feature type="domain" description="PHD-type" evidence="6">
    <location>
        <begin position="471"/>
        <end position="521"/>
    </location>
</feature>
<comment type="caution">
    <text evidence="8">The sequence shown here is derived from an EMBL/GenBank/DDBJ whole genome shotgun (WGS) entry which is preliminary data.</text>
</comment>
<dbReference type="KEGG" id="ota:OT_ostta02g02140"/>
<sequence>MASWPSPRGRLLGRAPEDCGRGASDEAKPAPGLTLDDLILRRGESAKKSTVGVNGGANGADQGEKKCGGGALFSRARAPVVVTGWQNSHATRGRGNDDEGKDRNDRSTAFGGDRGASNADERRAVRRPTDLADVRVAVGVVRDAVDYNAGYLSPNDVNADLDGPPSPVRGFTQRLMSLEASPTPRGKHLRKRATTHRSAEPDGSYALERRFERARADRKMMRGVDALAFAARRMPMSPTSNSAAPTSASRLGQAFRTPCAYWSNGDVTRDERERKVSQKRGRGRPPKNARPVTPPWSADDYEDFDEDFDGAEEAKETWSNEDEDEDDRRIARDTNIARALERISRGANVAPQRPPPKQTSRSNGSRKGKPGPKPGMAAAKKAAMIAAGIPIPVLPPGIKRGRGRPPKSMLIIPDGPVNAYLPDHVIRSVAQVDREVVRKVKQGRASIERPGKISMYKMFDVDPRSNVTEERTSCEACGRVDGEDRMLLCDGCDRGYHTHCLVPRLDKVPESEWFCYECVTQNRPKTVAAEAFEHRQAAKARQSFGSEDSSVRMSDKLKLNGEPKRKPGPKPGSRTKRMQLDQNNDENAFYDAERFRAEEAYRRRRGDDVQLLSTAKRPVGRPRKDPNEWSQEQLEALQNAQVNVDLGLKNFWTVIAGLVPGKSAKQCRERVYGALGISEVGDVKNIDSRHDGTPNCERALRTPKS</sequence>
<feature type="region of interest" description="Disordered" evidence="5">
    <location>
        <begin position="266"/>
        <end position="379"/>
    </location>
</feature>
<gene>
    <name evidence="8" type="ORF">OT_ostta02g02140</name>
</gene>
<feature type="region of interest" description="Disordered" evidence="5">
    <location>
        <begin position="182"/>
        <end position="204"/>
    </location>
</feature>
<feature type="region of interest" description="Disordered" evidence="5">
    <location>
        <begin position="82"/>
        <end position="125"/>
    </location>
</feature>
<dbReference type="STRING" id="70448.A0A090M7L2"/>
<feature type="compositionally biased region" description="Basic residues" evidence="5">
    <location>
        <begin position="277"/>
        <end position="287"/>
    </location>
</feature>
<evidence type="ECO:0000259" key="7">
    <source>
        <dbReference type="PROSITE" id="PS50090"/>
    </source>
</evidence>
<dbReference type="Proteomes" id="UP000009170">
    <property type="component" value="Unassembled WGS sequence"/>
</dbReference>
<dbReference type="InterPro" id="IPR001005">
    <property type="entry name" value="SANT/Myb"/>
</dbReference>
<keyword evidence="3" id="KW-0862">Zinc</keyword>
<reference evidence="8 9" key="2">
    <citation type="journal article" date="2014" name="BMC Genomics">
        <title>An improved genome of the model marine alga Ostreococcus tauri unfolds by assessing Illumina de novo assemblies.</title>
        <authorList>
            <person name="Blanc-Mathieu R."/>
            <person name="Verhelst B."/>
            <person name="Derelle E."/>
            <person name="Rombauts S."/>
            <person name="Bouget F.Y."/>
            <person name="Carre I."/>
            <person name="Chateau A."/>
            <person name="Eyre-Walker A."/>
            <person name="Grimsley N."/>
            <person name="Moreau H."/>
            <person name="Piegu B."/>
            <person name="Rivals E."/>
            <person name="Schackwitz W."/>
            <person name="Van de Peer Y."/>
            <person name="Piganeau G."/>
        </authorList>
    </citation>
    <scope>NUCLEOTIDE SEQUENCE [LARGE SCALE GENOMIC DNA]</scope>
    <source>
        <strain evidence="9">OTTH 0595 / CCAP 157/2 / RCC745</strain>
    </source>
</reference>
<evidence type="ECO:0000256" key="2">
    <source>
        <dbReference type="ARBA" id="ARBA00022771"/>
    </source>
</evidence>
<dbReference type="PANTHER" id="PTHR12618">
    <property type="entry name" value="PHD AND RING FINGER DOMAIN-CONTAINING PROTEIN 1"/>
    <property type="match status" value="1"/>
</dbReference>
<dbReference type="CDD" id="cd15545">
    <property type="entry name" value="PHD_BAZ2A_like"/>
    <property type="match status" value="1"/>
</dbReference>
<dbReference type="GO" id="GO:0008270">
    <property type="term" value="F:zinc ion binding"/>
    <property type="evidence" value="ECO:0007669"/>
    <property type="project" value="UniProtKB-KW"/>
</dbReference>
<evidence type="ECO:0000256" key="4">
    <source>
        <dbReference type="PROSITE-ProRule" id="PRU00146"/>
    </source>
</evidence>
<dbReference type="PRINTS" id="PR00929">
    <property type="entry name" value="ATHOOK"/>
</dbReference>
<dbReference type="PROSITE" id="PS50090">
    <property type="entry name" value="MYB_LIKE"/>
    <property type="match status" value="1"/>
</dbReference>
<accession>A0A090M7L2</accession>
<dbReference type="InterPro" id="IPR013083">
    <property type="entry name" value="Znf_RING/FYVE/PHD"/>
</dbReference>
<dbReference type="Pfam" id="PF00628">
    <property type="entry name" value="PHD"/>
    <property type="match status" value="1"/>
</dbReference>
<feature type="region of interest" description="Disordered" evidence="5">
    <location>
        <begin position="1"/>
        <end position="70"/>
    </location>
</feature>
<dbReference type="PROSITE" id="PS01359">
    <property type="entry name" value="ZF_PHD_1"/>
    <property type="match status" value="1"/>
</dbReference>
<evidence type="ECO:0000256" key="1">
    <source>
        <dbReference type="ARBA" id="ARBA00022723"/>
    </source>
</evidence>
<dbReference type="GO" id="GO:0003677">
    <property type="term" value="F:DNA binding"/>
    <property type="evidence" value="ECO:0007669"/>
    <property type="project" value="InterPro"/>
</dbReference>
<dbReference type="SMART" id="SM00249">
    <property type="entry name" value="PHD"/>
    <property type="match status" value="1"/>
</dbReference>
<dbReference type="EMBL" id="CAID01000002">
    <property type="protein sequence ID" value="CEG01023.1"/>
    <property type="molecule type" value="Genomic_DNA"/>
</dbReference>
<proteinExistence type="predicted"/>
<evidence type="ECO:0000256" key="3">
    <source>
        <dbReference type="ARBA" id="ARBA00022833"/>
    </source>
</evidence>
<dbReference type="InterPro" id="IPR009057">
    <property type="entry name" value="Homeodomain-like_sf"/>
</dbReference>
<dbReference type="SMART" id="SM00384">
    <property type="entry name" value="AT_hook"/>
    <property type="match status" value="3"/>
</dbReference>
<dbReference type="PROSITE" id="PS50016">
    <property type="entry name" value="ZF_PHD_2"/>
    <property type="match status" value="1"/>
</dbReference>
<dbReference type="InterPro" id="IPR019787">
    <property type="entry name" value="Znf_PHD-finger"/>
</dbReference>
<dbReference type="SUPFAM" id="SSF57903">
    <property type="entry name" value="FYVE/PHD zinc finger"/>
    <property type="match status" value="1"/>
</dbReference>
<organism evidence="8 9">
    <name type="scientific">Ostreococcus tauri</name>
    <name type="common">Marine green alga</name>
    <dbReference type="NCBI Taxonomy" id="70448"/>
    <lineage>
        <taxon>Eukaryota</taxon>
        <taxon>Viridiplantae</taxon>
        <taxon>Chlorophyta</taxon>
        <taxon>Mamiellophyceae</taxon>
        <taxon>Mamiellales</taxon>
        <taxon>Bathycoccaceae</taxon>
        <taxon>Ostreococcus</taxon>
    </lineage>
</organism>
<dbReference type="InterPro" id="IPR017956">
    <property type="entry name" value="AT_hook_DNA-bd_motif"/>
</dbReference>
<feature type="compositionally biased region" description="Basic and acidic residues" evidence="5">
    <location>
        <begin position="38"/>
        <end position="47"/>
    </location>
</feature>
<dbReference type="InParanoid" id="A0A090M7L2"/>